<keyword evidence="2" id="KW-1185">Reference proteome</keyword>
<dbReference type="AlphaFoldDB" id="A0A345Y1F1"/>
<dbReference type="Gene3D" id="2.30.30.40">
    <property type="entry name" value="SH3 Domains"/>
    <property type="match status" value="1"/>
</dbReference>
<evidence type="ECO:0000313" key="2">
    <source>
        <dbReference type="Proteomes" id="UP000254425"/>
    </source>
</evidence>
<protein>
    <submittedName>
        <fullName evidence="1">SH3 domain-containing protein</fullName>
    </submittedName>
</protein>
<dbReference type="Proteomes" id="UP000254425">
    <property type="component" value="Chromosome"/>
</dbReference>
<dbReference type="EMBL" id="CP031320">
    <property type="protein sequence ID" value="AXK37717.1"/>
    <property type="molecule type" value="Genomic_DNA"/>
</dbReference>
<evidence type="ECO:0000313" key="1">
    <source>
        <dbReference type="EMBL" id="AXK37717.1"/>
    </source>
</evidence>
<organism evidence="1 2">
    <name type="scientific">Streptomyces armeniacus</name>
    <dbReference type="NCBI Taxonomy" id="83291"/>
    <lineage>
        <taxon>Bacteria</taxon>
        <taxon>Bacillati</taxon>
        <taxon>Actinomycetota</taxon>
        <taxon>Actinomycetes</taxon>
        <taxon>Kitasatosporales</taxon>
        <taxon>Streptomycetaceae</taxon>
        <taxon>Streptomyces</taxon>
    </lineage>
</organism>
<gene>
    <name evidence="1" type="ORF">DVA86_28065</name>
</gene>
<name>A0A345Y1F1_9ACTN</name>
<sequence>MATGALVAAPSASALPSACDSTWQNPQGSRAMTTIHLRTGPSTRYVSKGLLADGTKFTRYCETDSGWSYGKVRGGANSGKWGWTYADHLEWPI</sequence>
<dbReference type="KEGG" id="sarm:DVA86_28065"/>
<accession>A0A345Y1F1</accession>
<reference evidence="1 2" key="1">
    <citation type="submission" date="2018-07" db="EMBL/GenBank/DDBJ databases">
        <title>Draft genome of the type strain Streptomyces armeniacus ATCC 15676.</title>
        <authorList>
            <person name="Labana P."/>
            <person name="Gosse J.T."/>
            <person name="Boddy C.N."/>
        </authorList>
    </citation>
    <scope>NUCLEOTIDE SEQUENCE [LARGE SCALE GENOMIC DNA]</scope>
    <source>
        <strain evidence="1 2">ATCC 15676</strain>
    </source>
</reference>
<proteinExistence type="predicted"/>